<keyword evidence="5" id="KW-1185">Reference proteome</keyword>
<evidence type="ECO:0000313" key="4">
    <source>
        <dbReference type="EMBL" id="MCX2818740.1"/>
    </source>
</evidence>
<dbReference type="RefSeq" id="WP_266086581.1">
    <property type="nucleotide sequence ID" value="NZ_RKLV01000004.1"/>
</dbReference>
<dbReference type="EMBL" id="RKLV01000004">
    <property type="protein sequence ID" value="MCX2818740.1"/>
    <property type="molecule type" value="Genomic_DNA"/>
</dbReference>
<dbReference type="Pfam" id="PF01297">
    <property type="entry name" value="ZnuA"/>
    <property type="match status" value="1"/>
</dbReference>
<dbReference type="InterPro" id="IPR050492">
    <property type="entry name" value="Bact_metal-bind_prot9"/>
</dbReference>
<reference evidence="4" key="1">
    <citation type="submission" date="2022-09" db="EMBL/GenBank/DDBJ databases">
        <title>Haloadaptaus new haloarchaeum isolated from saline soil.</title>
        <authorList>
            <person name="Duran-Viseras A."/>
            <person name="Sanchez-Porro C."/>
            <person name="Ventosa A."/>
        </authorList>
    </citation>
    <scope>NUCLEOTIDE SEQUENCE</scope>
    <source>
        <strain evidence="4">F3-133</strain>
    </source>
</reference>
<sequence>MKTTRRNLLKTGAGLGSAGALSGCLNTADPAGAGASSGDRGFEGYAAFFALWDWSEQVTGDLASFENAVDTGEMGHGWSPPGNIVRDIADSEAFVYLDTPEFRWAQDAATQISNDHDDVVVIDAMRGMEGQLLNWDVETDDDKTPDYDHDFGRDVAVEKFNIYDVRTGEEPAVWHIDHWHGSPPDVPLNGSVYLKGAFEDDEGRVVPLGEQGFTFGASVRDGSEDVLSFEPDGDRIGLHGEETGRASIAFELRHEGDVVWDTSSDLTPVSVLEEVEKEGASRAKDPHFWVDPVLGQDGVDNITEGLTEADPENEAVYEENAAEYKEELAGVDEAFEELTEEAELDVGVFVGHNSYQYVENRYGFELHTPVGVSPDEQVRSEDVARSIEVVEEHGIETVLYDPFETTDPAGDTIPNGARVILENTDATDTAPLTPASGTTREWQERDYGWVEMMTEINIPSLERALKA</sequence>
<keyword evidence="2" id="KW-0813">Transport</keyword>
<dbReference type="PANTHER" id="PTHR42953:SF3">
    <property type="entry name" value="HIGH-AFFINITY ZINC UPTAKE SYSTEM PROTEIN ZNUA"/>
    <property type="match status" value="1"/>
</dbReference>
<dbReference type="InterPro" id="IPR006127">
    <property type="entry name" value="ZnuA-like"/>
</dbReference>
<evidence type="ECO:0000256" key="2">
    <source>
        <dbReference type="ARBA" id="ARBA00022448"/>
    </source>
</evidence>
<evidence type="ECO:0000256" key="1">
    <source>
        <dbReference type="ARBA" id="ARBA00011028"/>
    </source>
</evidence>
<dbReference type="InterPro" id="IPR006311">
    <property type="entry name" value="TAT_signal"/>
</dbReference>
<comment type="similarity">
    <text evidence="1">Belongs to the bacterial solute-binding protein 9 family.</text>
</comment>
<organism evidence="4 5">
    <name type="scientific">Halorutilus salinus</name>
    <dbReference type="NCBI Taxonomy" id="2487751"/>
    <lineage>
        <taxon>Archaea</taxon>
        <taxon>Methanobacteriati</taxon>
        <taxon>Methanobacteriota</taxon>
        <taxon>Stenosarchaea group</taxon>
        <taxon>Halobacteria</taxon>
        <taxon>Halorutilales</taxon>
        <taxon>Halorutilaceae</taxon>
        <taxon>Halorutilus</taxon>
    </lineage>
</organism>
<proteinExistence type="inferred from homology"/>
<accession>A0A9Q4C4A9</accession>
<evidence type="ECO:0000313" key="5">
    <source>
        <dbReference type="Proteomes" id="UP001149411"/>
    </source>
</evidence>
<dbReference type="Proteomes" id="UP001149411">
    <property type="component" value="Unassembled WGS sequence"/>
</dbReference>
<dbReference type="PROSITE" id="PS51257">
    <property type="entry name" value="PROKAR_LIPOPROTEIN"/>
    <property type="match status" value="1"/>
</dbReference>
<dbReference type="GO" id="GO:0046872">
    <property type="term" value="F:metal ion binding"/>
    <property type="evidence" value="ECO:0007669"/>
    <property type="project" value="InterPro"/>
</dbReference>
<dbReference type="GO" id="GO:0030001">
    <property type="term" value="P:metal ion transport"/>
    <property type="evidence" value="ECO:0007669"/>
    <property type="project" value="InterPro"/>
</dbReference>
<dbReference type="PANTHER" id="PTHR42953">
    <property type="entry name" value="HIGH-AFFINITY ZINC UPTAKE SYSTEM PROTEIN ZNUA-RELATED"/>
    <property type="match status" value="1"/>
</dbReference>
<keyword evidence="3" id="KW-0732">Signal</keyword>
<dbReference type="AlphaFoldDB" id="A0A9Q4C4A9"/>
<dbReference type="PROSITE" id="PS51318">
    <property type="entry name" value="TAT"/>
    <property type="match status" value="1"/>
</dbReference>
<comment type="caution">
    <text evidence="4">The sequence shown here is derived from an EMBL/GenBank/DDBJ whole genome shotgun (WGS) entry which is preliminary data.</text>
</comment>
<evidence type="ECO:0000256" key="3">
    <source>
        <dbReference type="ARBA" id="ARBA00022729"/>
    </source>
</evidence>
<protein>
    <submittedName>
        <fullName evidence="4">Zinc ABC transporter substrate-binding protein</fullName>
    </submittedName>
</protein>
<dbReference type="SUPFAM" id="SSF53807">
    <property type="entry name" value="Helical backbone' metal receptor"/>
    <property type="match status" value="1"/>
</dbReference>
<gene>
    <name evidence="4" type="ORF">EGH25_05160</name>
</gene>
<name>A0A9Q4C4A9_9EURY</name>
<dbReference type="Gene3D" id="3.40.50.1980">
    <property type="entry name" value="Nitrogenase molybdenum iron protein domain"/>
    <property type="match status" value="2"/>
</dbReference>